<dbReference type="InterPro" id="IPR013087">
    <property type="entry name" value="Znf_C2H2_type"/>
</dbReference>
<feature type="domain" description="C2H2-type" evidence="6">
    <location>
        <begin position="229"/>
        <end position="258"/>
    </location>
</feature>
<organism evidence="7 8">
    <name type="scientific">Pseudogymnoascus verrucosus</name>
    <dbReference type="NCBI Taxonomy" id="342668"/>
    <lineage>
        <taxon>Eukaryota</taxon>
        <taxon>Fungi</taxon>
        <taxon>Dikarya</taxon>
        <taxon>Ascomycota</taxon>
        <taxon>Pezizomycotina</taxon>
        <taxon>Leotiomycetes</taxon>
        <taxon>Thelebolales</taxon>
        <taxon>Thelebolaceae</taxon>
        <taxon>Pseudogymnoascus</taxon>
    </lineage>
</organism>
<keyword evidence="2 4" id="KW-0863">Zinc-finger</keyword>
<feature type="region of interest" description="Disordered" evidence="5">
    <location>
        <begin position="198"/>
        <end position="223"/>
    </location>
</feature>
<dbReference type="Proteomes" id="UP000091956">
    <property type="component" value="Unassembled WGS sequence"/>
</dbReference>
<evidence type="ECO:0000256" key="4">
    <source>
        <dbReference type="PROSITE-ProRule" id="PRU00042"/>
    </source>
</evidence>
<dbReference type="PANTHER" id="PTHR23235">
    <property type="entry name" value="KRUEPPEL-LIKE TRANSCRIPTION FACTOR"/>
    <property type="match status" value="1"/>
</dbReference>
<protein>
    <recommendedName>
        <fullName evidence="6">C2H2-type domain-containing protein</fullName>
    </recommendedName>
</protein>
<feature type="region of interest" description="Disordered" evidence="5">
    <location>
        <begin position="1"/>
        <end position="48"/>
    </location>
</feature>
<evidence type="ECO:0000256" key="2">
    <source>
        <dbReference type="ARBA" id="ARBA00022771"/>
    </source>
</evidence>
<dbReference type="STRING" id="342668.A0A1B8GEQ9"/>
<dbReference type="SUPFAM" id="SSF57667">
    <property type="entry name" value="beta-beta-alpha zinc fingers"/>
    <property type="match status" value="2"/>
</dbReference>
<accession>A0A1B8GEQ9</accession>
<dbReference type="EMBL" id="KV460245">
    <property type="protein sequence ID" value="OBT94307.2"/>
    <property type="molecule type" value="Genomic_DNA"/>
</dbReference>
<feature type="domain" description="C2H2-type" evidence="6">
    <location>
        <begin position="292"/>
        <end position="311"/>
    </location>
</feature>
<keyword evidence="8" id="KW-1185">Reference proteome</keyword>
<evidence type="ECO:0000313" key="7">
    <source>
        <dbReference type="EMBL" id="OBT94307.2"/>
    </source>
</evidence>
<dbReference type="GO" id="GO:0000981">
    <property type="term" value="F:DNA-binding transcription factor activity, RNA polymerase II-specific"/>
    <property type="evidence" value="ECO:0007669"/>
    <property type="project" value="TreeGrafter"/>
</dbReference>
<evidence type="ECO:0000313" key="8">
    <source>
        <dbReference type="Proteomes" id="UP000091956"/>
    </source>
</evidence>
<gene>
    <name evidence="7" type="ORF">VE01_07876</name>
</gene>
<feature type="compositionally biased region" description="Low complexity" evidence="5">
    <location>
        <begin position="1"/>
        <end position="13"/>
    </location>
</feature>
<dbReference type="GO" id="GO:0008270">
    <property type="term" value="F:zinc ion binding"/>
    <property type="evidence" value="ECO:0007669"/>
    <property type="project" value="UniProtKB-KW"/>
</dbReference>
<dbReference type="Pfam" id="PF00096">
    <property type="entry name" value="zf-C2H2"/>
    <property type="match status" value="3"/>
</dbReference>
<reference evidence="7 8" key="1">
    <citation type="submission" date="2016-03" db="EMBL/GenBank/DDBJ databases">
        <title>Comparative genomics of Pseudogymnoascus destructans, the fungus causing white-nose syndrome of bats.</title>
        <authorList>
            <person name="Palmer J.M."/>
            <person name="Drees K.P."/>
            <person name="Foster J.T."/>
            <person name="Lindner D.L."/>
        </authorList>
    </citation>
    <scope>NUCLEOTIDE SEQUENCE [LARGE SCALE GENOMIC DNA]</scope>
    <source>
        <strain evidence="7 8">UAMH 10579</strain>
    </source>
</reference>
<feature type="domain" description="C2H2-type" evidence="6">
    <location>
        <begin position="261"/>
        <end position="291"/>
    </location>
</feature>
<feature type="compositionally biased region" description="Polar residues" evidence="5">
    <location>
        <begin position="199"/>
        <end position="213"/>
    </location>
</feature>
<dbReference type="AlphaFoldDB" id="A0A1B8GEQ9"/>
<keyword evidence="3" id="KW-0862">Zinc</keyword>
<sequence length="323" mass="35568">MSRPSHTRSPSPSYHDFERGYLPSSQQSYNDANASMQSMTISDHEPFGSPTGDYAFAGSPFTSPYPQQSAASAFTNLNSAQQVADYALPQNYNPYSMDVIPSNLATASGQIPFPLSGPQYYPPNGTYNEPGSSQMVDNSVHWHPGLVDLSSGQPSNTYGLDNVLDTEDWLSPVPPTGSSFTGADSGLSYDSGAEGVVLGSSSTNAGSSRTTPSQEKRPRIVTTREDGNYECTVDGCGKLFNRSYNYRAHMETHDADRVHPFVCALPDCMKRFRRKTDLQRHHQSVHIKEKSHQCEYCGRFFSRKDTLGRHKDDGCSKQFNLSV</sequence>
<dbReference type="PROSITE" id="PS50157">
    <property type="entry name" value="ZINC_FINGER_C2H2_2"/>
    <property type="match status" value="3"/>
</dbReference>
<feature type="compositionally biased region" description="Basic and acidic residues" evidence="5">
    <location>
        <begin position="214"/>
        <end position="223"/>
    </location>
</feature>
<dbReference type="SMART" id="SM00355">
    <property type="entry name" value="ZnF_C2H2"/>
    <property type="match status" value="3"/>
</dbReference>
<reference evidence="8" key="2">
    <citation type="journal article" date="2018" name="Nat. Commun.">
        <title>Extreme sensitivity to ultraviolet light in the fungal pathogen causing white-nose syndrome of bats.</title>
        <authorList>
            <person name="Palmer J.M."/>
            <person name="Drees K.P."/>
            <person name="Foster J.T."/>
            <person name="Lindner D.L."/>
        </authorList>
    </citation>
    <scope>NUCLEOTIDE SEQUENCE [LARGE SCALE GENOMIC DNA]</scope>
    <source>
        <strain evidence="8">UAMH 10579</strain>
    </source>
</reference>
<evidence type="ECO:0000256" key="1">
    <source>
        <dbReference type="ARBA" id="ARBA00022723"/>
    </source>
</evidence>
<evidence type="ECO:0000256" key="3">
    <source>
        <dbReference type="ARBA" id="ARBA00022833"/>
    </source>
</evidence>
<evidence type="ECO:0000259" key="6">
    <source>
        <dbReference type="PROSITE" id="PS50157"/>
    </source>
</evidence>
<dbReference type="GeneID" id="28841262"/>
<dbReference type="GO" id="GO:0000978">
    <property type="term" value="F:RNA polymerase II cis-regulatory region sequence-specific DNA binding"/>
    <property type="evidence" value="ECO:0007669"/>
    <property type="project" value="TreeGrafter"/>
</dbReference>
<dbReference type="Gene3D" id="3.30.160.60">
    <property type="entry name" value="Classic Zinc Finger"/>
    <property type="match status" value="3"/>
</dbReference>
<name>A0A1B8GEQ9_9PEZI</name>
<evidence type="ECO:0000256" key="5">
    <source>
        <dbReference type="SAM" id="MobiDB-lite"/>
    </source>
</evidence>
<dbReference type="PROSITE" id="PS00028">
    <property type="entry name" value="ZINC_FINGER_C2H2_1"/>
    <property type="match status" value="2"/>
</dbReference>
<proteinExistence type="predicted"/>
<keyword evidence="1" id="KW-0479">Metal-binding</keyword>
<dbReference type="RefSeq" id="XP_018128040.2">
    <property type="nucleotide sequence ID" value="XM_018277307.2"/>
</dbReference>
<dbReference type="InterPro" id="IPR036236">
    <property type="entry name" value="Znf_C2H2_sf"/>
</dbReference>
<dbReference type="PANTHER" id="PTHR23235:SF120">
    <property type="entry name" value="KRUPPEL-LIKE FACTOR 15"/>
    <property type="match status" value="1"/>
</dbReference>
<feature type="compositionally biased region" description="Polar residues" evidence="5">
    <location>
        <begin position="23"/>
        <end position="41"/>
    </location>
</feature>